<feature type="compositionally biased region" description="Low complexity" evidence="1">
    <location>
        <begin position="164"/>
        <end position="196"/>
    </location>
</feature>
<dbReference type="RefSeq" id="WP_328955427.1">
    <property type="nucleotide sequence ID" value="NZ_CP108110.1"/>
</dbReference>
<proteinExistence type="predicted"/>
<keyword evidence="2" id="KW-1133">Transmembrane helix</keyword>
<evidence type="ECO:0000313" key="4">
    <source>
        <dbReference type="Proteomes" id="UP001432222"/>
    </source>
</evidence>
<feature type="transmembrane region" description="Helical" evidence="2">
    <location>
        <begin position="63"/>
        <end position="84"/>
    </location>
</feature>
<accession>A0ABZ1U047</accession>
<evidence type="ECO:0000313" key="3">
    <source>
        <dbReference type="EMBL" id="WUQ84581.1"/>
    </source>
</evidence>
<evidence type="ECO:0000256" key="2">
    <source>
        <dbReference type="SAM" id="Phobius"/>
    </source>
</evidence>
<organism evidence="3 4">
    <name type="scientific">Kitasatospora purpeofusca</name>
    <dbReference type="NCBI Taxonomy" id="67352"/>
    <lineage>
        <taxon>Bacteria</taxon>
        <taxon>Bacillati</taxon>
        <taxon>Actinomycetota</taxon>
        <taxon>Actinomycetes</taxon>
        <taxon>Kitasatosporales</taxon>
        <taxon>Streptomycetaceae</taxon>
        <taxon>Kitasatospora</taxon>
    </lineage>
</organism>
<gene>
    <name evidence="3" type="ORF">OHA16_17390</name>
</gene>
<keyword evidence="2" id="KW-0472">Membrane</keyword>
<dbReference type="EMBL" id="CP108110">
    <property type="protein sequence ID" value="WUQ84581.1"/>
    <property type="molecule type" value="Genomic_DNA"/>
</dbReference>
<feature type="compositionally biased region" description="Gly residues" evidence="1">
    <location>
        <begin position="13"/>
        <end position="23"/>
    </location>
</feature>
<feature type="region of interest" description="Disordered" evidence="1">
    <location>
        <begin position="143"/>
        <end position="196"/>
    </location>
</feature>
<sequence length="325" mass="33267">MTAEDRGREPGGRRGPFGDGAGPGRFEQELVVRLAARAGEVSGGPPPAGLREAGRRRARRRRVVRSGSAAVVLVLGAGLVTQLGGSGQAGDTTALGGVGQVSPSPSDGAPGAPWAPGRSPSSSLSTPAEAMFGPIGPCVGGPAARRLPPWTGAASTRPAWEGTPVGPSSGPASPGVPVLPSSAPPSGSGSPSGPGLVEASVQVRRLGALQFPDQYFGLCFDFLTNEVFVQRVAGSGLDQAVLREVSVPGTTFRFVDVPGSLRHFQELRQRILDDAGYWTARGVTVEGVVISQDGAGVRVYSPQALTARAEIVARYGPEVLEVRPD</sequence>
<feature type="compositionally biased region" description="Low complexity" evidence="1">
    <location>
        <begin position="102"/>
        <end position="123"/>
    </location>
</feature>
<dbReference type="Proteomes" id="UP001432222">
    <property type="component" value="Chromosome"/>
</dbReference>
<feature type="region of interest" description="Disordered" evidence="1">
    <location>
        <begin position="1"/>
        <end position="62"/>
    </location>
</feature>
<reference evidence="3" key="1">
    <citation type="submission" date="2022-10" db="EMBL/GenBank/DDBJ databases">
        <title>The complete genomes of actinobacterial strains from the NBC collection.</title>
        <authorList>
            <person name="Joergensen T.S."/>
            <person name="Alvarez Arevalo M."/>
            <person name="Sterndorff E.B."/>
            <person name="Faurdal D."/>
            <person name="Vuksanovic O."/>
            <person name="Mourched A.-S."/>
            <person name="Charusanti P."/>
            <person name="Shaw S."/>
            <person name="Blin K."/>
            <person name="Weber T."/>
        </authorList>
    </citation>
    <scope>NUCLEOTIDE SEQUENCE</scope>
    <source>
        <strain evidence="3">NBC_00222</strain>
    </source>
</reference>
<feature type="region of interest" description="Disordered" evidence="1">
    <location>
        <begin position="85"/>
        <end position="129"/>
    </location>
</feature>
<evidence type="ECO:0000256" key="1">
    <source>
        <dbReference type="SAM" id="MobiDB-lite"/>
    </source>
</evidence>
<keyword evidence="4" id="KW-1185">Reference proteome</keyword>
<feature type="compositionally biased region" description="Basic and acidic residues" evidence="1">
    <location>
        <begin position="1"/>
        <end position="12"/>
    </location>
</feature>
<protein>
    <submittedName>
        <fullName evidence="3">Uncharacterized protein</fullName>
    </submittedName>
</protein>
<name>A0ABZ1U047_9ACTN</name>
<keyword evidence="2" id="KW-0812">Transmembrane</keyword>